<reference evidence="1" key="1">
    <citation type="submission" date="2021-01" db="EMBL/GenBank/DDBJ databases">
        <title>Whole genome shotgun sequence of Actinoplanes ferrugineus NBRC 15555.</title>
        <authorList>
            <person name="Komaki H."/>
            <person name="Tamura T."/>
        </authorList>
    </citation>
    <scope>NUCLEOTIDE SEQUENCE</scope>
    <source>
        <strain evidence="1">NBRC 15555</strain>
    </source>
</reference>
<protein>
    <submittedName>
        <fullName evidence="1">Uncharacterized protein</fullName>
    </submittedName>
</protein>
<accession>A0A919M9Q7</accession>
<dbReference type="Proteomes" id="UP000598174">
    <property type="component" value="Unassembled WGS sequence"/>
</dbReference>
<evidence type="ECO:0000313" key="1">
    <source>
        <dbReference type="EMBL" id="GIE11776.1"/>
    </source>
</evidence>
<dbReference type="EMBL" id="BOMM01000032">
    <property type="protein sequence ID" value="GIE11776.1"/>
    <property type="molecule type" value="Genomic_DNA"/>
</dbReference>
<name>A0A919M9Q7_9ACTN</name>
<comment type="caution">
    <text evidence="1">The sequence shown here is derived from an EMBL/GenBank/DDBJ whole genome shotgun (WGS) entry which is preliminary data.</text>
</comment>
<evidence type="ECO:0000313" key="2">
    <source>
        <dbReference type="Proteomes" id="UP000598174"/>
    </source>
</evidence>
<dbReference type="AlphaFoldDB" id="A0A919M9Q7"/>
<sequence length="231" mass="23660">MTGWGFERVLRALNLSPSGSPTAASRPLPPHIQGAERRRSWWDLRLVVVSGLAGAAWLLTGAAAQAADRADEPSGSSLDAVLDDVTPPVVGLRTAARPPLEVSPAHPQHVVANVLEVPDRVLTRPAAPLGGVTHDADGADVDTAADGGVDTVLQEVAGPPRRTGGPASERHQIVPPVTDAIGSEPDLVGTHARPAGVPPQEPVIAPVRTAAPSMPVAQPVVIAEAPTVSPD</sequence>
<gene>
    <name evidence="1" type="ORF">Afe05nite_36160</name>
</gene>
<dbReference type="RefSeq" id="WP_203818290.1">
    <property type="nucleotide sequence ID" value="NZ_BAAABP010000038.1"/>
</dbReference>
<proteinExistence type="predicted"/>
<keyword evidence="2" id="KW-1185">Reference proteome</keyword>
<organism evidence="1 2">
    <name type="scientific">Paractinoplanes ferrugineus</name>
    <dbReference type="NCBI Taxonomy" id="113564"/>
    <lineage>
        <taxon>Bacteria</taxon>
        <taxon>Bacillati</taxon>
        <taxon>Actinomycetota</taxon>
        <taxon>Actinomycetes</taxon>
        <taxon>Micromonosporales</taxon>
        <taxon>Micromonosporaceae</taxon>
        <taxon>Paractinoplanes</taxon>
    </lineage>
</organism>